<feature type="compositionally biased region" description="Basic and acidic residues" evidence="1">
    <location>
        <begin position="38"/>
        <end position="47"/>
    </location>
</feature>
<proteinExistence type="predicted"/>
<protein>
    <submittedName>
        <fullName evidence="2">Uncharacterized protein</fullName>
    </submittedName>
</protein>
<sequence>MQVRNNGSPAIPLQRVTATLPADAVMRFGTETNPDHQLTVRDRHGEPGRVPGSISDDRQVLTFTDVDLIIPTPGSRSVMWICVSASDATPTGPTSVAFTIGDHTSPSTPINVI</sequence>
<keyword evidence="3" id="KW-1185">Reference proteome</keyword>
<comment type="caution">
    <text evidence="2">The sequence shown here is derived from an EMBL/GenBank/DDBJ whole genome shotgun (WGS) entry which is preliminary data.</text>
</comment>
<name>A0ABQ2TKW4_STREZ</name>
<gene>
    <name evidence="2" type="ORF">GCM10010285_61240</name>
</gene>
<evidence type="ECO:0000256" key="1">
    <source>
        <dbReference type="SAM" id="MobiDB-lite"/>
    </source>
</evidence>
<evidence type="ECO:0000313" key="2">
    <source>
        <dbReference type="EMBL" id="GGS74215.1"/>
    </source>
</evidence>
<accession>A0ABQ2TKW4</accession>
<feature type="region of interest" description="Disordered" evidence="1">
    <location>
        <begin position="35"/>
        <end position="55"/>
    </location>
</feature>
<dbReference type="Proteomes" id="UP000597853">
    <property type="component" value="Unassembled WGS sequence"/>
</dbReference>
<reference evidence="3" key="1">
    <citation type="journal article" date="2019" name="Int. J. Syst. Evol. Microbiol.">
        <title>The Global Catalogue of Microorganisms (GCM) 10K type strain sequencing project: providing services to taxonomists for standard genome sequencing and annotation.</title>
        <authorList>
            <consortium name="The Broad Institute Genomics Platform"/>
            <consortium name="The Broad Institute Genome Sequencing Center for Infectious Disease"/>
            <person name="Wu L."/>
            <person name="Ma J."/>
        </authorList>
    </citation>
    <scope>NUCLEOTIDE SEQUENCE [LARGE SCALE GENOMIC DNA]</scope>
    <source>
        <strain evidence="3">JCM 4416</strain>
    </source>
</reference>
<evidence type="ECO:0000313" key="3">
    <source>
        <dbReference type="Proteomes" id="UP000597853"/>
    </source>
</evidence>
<dbReference type="EMBL" id="BMTX01000031">
    <property type="protein sequence ID" value="GGS74215.1"/>
    <property type="molecule type" value="Genomic_DNA"/>
</dbReference>
<organism evidence="2 3">
    <name type="scientific">Streptomyces pseudogriseolus</name>
    <name type="common">Streptomyces gancidicus</name>
    <name type="synonym">Streptomyces rubiginosus</name>
    <dbReference type="NCBI Taxonomy" id="36817"/>
    <lineage>
        <taxon>Bacteria</taxon>
        <taxon>Bacillati</taxon>
        <taxon>Actinomycetota</taxon>
        <taxon>Actinomycetes</taxon>
        <taxon>Kitasatosporales</taxon>
        <taxon>Streptomycetaceae</taxon>
        <taxon>Streptomyces</taxon>
        <taxon>Streptomyces pseudogriseolus group</taxon>
    </lineage>
</organism>